<proteinExistence type="predicted"/>
<evidence type="ECO:0000313" key="3">
    <source>
        <dbReference type="Proteomes" id="UP000199095"/>
    </source>
</evidence>
<dbReference type="Proteomes" id="UP000199095">
    <property type="component" value="Unassembled WGS sequence"/>
</dbReference>
<gene>
    <name evidence="2" type="ORF">SAMN05421676_10622</name>
</gene>
<sequence length="61" mass="6659">MARQQRNNWLPILASVGIGAAAYYSMRRGNGVGNMVQRAVGMGTQNQGQSQIQNHQTNQLS</sequence>
<organism evidence="2 3">
    <name type="scientific">Salinibacillus kushneri</name>
    <dbReference type="NCBI Taxonomy" id="237682"/>
    <lineage>
        <taxon>Bacteria</taxon>
        <taxon>Bacillati</taxon>
        <taxon>Bacillota</taxon>
        <taxon>Bacilli</taxon>
        <taxon>Bacillales</taxon>
        <taxon>Bacillaceae</taxon>
        <taxon>Salinibacillus</taxon>
    </lineage>
</organism>
<keyword evidence="1" id="KW-0812">Transmembrane</keyword>
<keyword evidence="1" id="KW-0472">Membrane</keyword>
<dbReference type="RefSeq" id="WP_093134828.1">
    <property type="nucleotide sequence ID" value="NZ_FOHJ01000006.1"/>
</dbReference>
<keyword evidence="1" id="KW-1133">Transmembrane helix</keyword>
<feature type="transmembrane region" description="Helical" evidence="1">
    <location>
        <begin position="9"/>
        <end position="26"/>
    </location>
</feature>
<name>A0A1I0FN66_9BACI</name>
<evidence type="ECO:0000313" key="2">
    <source>
        <dbReference type="EMBL" id="SET59773.1"/>
    </source>
</evidence>
<dbReference type="AlphaFoldDB" id="A0A1I0FN66"/>
<reference evidence="3" key="1">
    <citation type="submission" date="2016-10" db="EMBL/GenBank/DDBJ databases">
        <authorList>
            <person name="Varghese N."/>
            <person name="Submissions S."/>
        </authorList>
    </citation>
    <scope>NUCLEOTIDE SEQUENCE [LARGE SCALE GENOMIC DNA]</scope>
    <source>
        <strain evidence="3">CGMCC 1.3566</strain>
    </source>
</reference>
<accession>A0A1I0FN66</accession>
<protein>
    <submittedName>
        <fullName evidence="2">Uncharacterized protein</fullName>
    </submittedName>
</protein>
<keyword evidence="3" id="KW-1185">Reference proteome</keyword>
<dbReference type="EMBL" id="FOHJ01000006">
    <property type="protein sequence ID" value="SET59773.1"/>
    <property type="molecule type" value="Genomic_DNA"/>
</dbReference>
<dbReference type="OrthoDB" id="2991071at2"/>
<dbReference type="STRING" id="237682.SAMN05421676_10622"/>
<evidence type="ECO:0000256" key="1">
    <source>
        <dbReference type="SAM" id="Phobius"/>
    </source>
</evidence>